<evidence type="ECO:0000313" key="2">
    <source>
        <dbReference type="EMBL" id="BES96164.1"/>
    </source>
</evidence>
<gene>
    <name evidence="2" type="ORF">NTJ_08974</name>
</gene>
<feature type="region of interest" description="Disordered" evidence="1">
    <location>
        <begin position="41"/>
        <end position="63"/>
    </location>
</feature>
<accession>A0ABN7AXX1</accession>
<keyword evidence="3" id="KW-1185">Reference proteome</keyword>
<sequence length="110" mass="11832">MFLAPLAYLCLGPSTARSDLLSRSHSHLVSFIHRAPALTDCHPNQYPQPSSQPGPALPLEGSTLAPKGEFAHTASQASSPMDTFRISPMGKMQCVSEQIGFSKSNNKTYS</sequence>
<name>A0ABN7AXX1_9HEMI</name>
<evidence type="ECO:0000256" key="1">
    <source>
        <dbReference type="SAM" id="MobiDB-lite"/>
    </source>
</evidence>
<organism evidence="2 3">
    <name type="scientific">Nesidiocoris tenuis</name>
    <dbReference type="NCBI Taxonomy" id="355587"/>
    <lineage>
        <taxon>Eukaryota</taxon>
        <taxon>Metazoa</taxon>
        <taxon>Ecdysozoa</taxon>
        <taxon>Arthropoda</taxon>
        <taxon>Hexapoda</taxon>
        <taxon>Insecta</taxon>
        <taxon>Pterygota</taxon>
        <taxon>Neoptera</taxon>
        <taxon>Paraneoptera</taxon>
        <taxon>Hemiptera</taxon>
        <taxon>Heteroptera</taxon>
        <taxon>Panheteroptera</taxon>
        <taxon>Cimicomorpha</taxon>
        <taxon>Miridae</taxon>
        <taxon>Dicyphina</taxon>
        <taxon>Nesidiocoris</taxon>
    </lineage>
</organism>
<dbReference type="Proteomes" id="UP001307889">
    <property type="component" value="Chromosome 7"/>
</dbReference>
<proteinExistence type="predicted"/>
<dbReference type="EMBL" id="AP028915">
    <property type="protein sequence ID" value="BES96164.1"/>
    <property type="molecule type" value="Genomic_DNA"/>
</dbReference>
<reference evidence="2 3" key="1">
    <citation type="submission" date="2023-09" db="EMBL/GenBank/DDBJ databases">
        <title>Nesidiocoris tenuis whole genome shotgun sequence.</title>
        <authorList>
            <person name="Shibata T."/>
            <person name="Shimoda M."/>
            <person name="Kobayashi T."/>
            <person name="Uehara T."/>
        </authorList>
    </citation>
    <scope>NUCLEOTIDE SEQUENCE [LARGE SCALE GENOMIC DNA]</scope>
    <source>
        <strain evidence="2 3">Japan</strain>
    </source>
</reference>
<protein>
    <submittedName>
        <fullName evidence="2">Uncharacterized protein</fullName>
    </submittedName>
</protein>
<evidence type="ECO:0000313" key="3">
    <source>
        <dbReference type="Proteomes" id="UP001307889"/>
    </source>
</evidence>